<protein>
    <recommendedName>
        <fullName evidence="2">C2 domain-containing protein</fullName>
    </recommendedName>
</protein>
<dbReference type="InterPro" id="IPR035892">
    <property type="entry name" value="C2_domain_sf"/>
</dbReference>
<dbReference type="Pfam" id="PF00168">
    <property type="entry name" value="C2"/>
    <property type="match status" value="1"/>
</dbReference>
<evidence type="ECO:0000259" key="2">
    <source>
        <dbReference type="Pfam" id="PF00168"/>
    </source>
</evidence>
<feature type="compositionally biased region" description="Acidic residues" evidence="1">
    <location>
        <begin position="481"/>
        <end position="501"/>
    </location>
</feature>
<organism evidence="3">
    <name type="scientific">Chaetoceros debilis</name>
    <dbReference type="NCBI Taxonomy" id="122233"/>
    <lineage>
        <taxon>Eukaryota</taxon>
        <taxon>Sar</taxon>
        <taxon>Stramenopiles</taxon>
        <taxon>Ochrophyta</taxon>
        <taxon>Bacillariophyta</taxon>
        <taxon>Coscinodiscophyceae</taxon>
        <taxon>Chaetocerotophycidae</taxon>
        <taxon>Chaetocerotales</taxon>
        <taxon>Chaetocerotaceae</taxon>
        <taxon>Chaetoceros</taxon>
    </lineage>
</organism>
<gene>
    <name evidence="3" type="ORF">CDEB00056_LOCUS18780</name>
</gene>
<dbReference type="EMBL" id="HBIO01024450">
    <property type="protein sequence ID" value="CAE0473927.1"/>
    <property type="molecule type" value="Transcribed_RNA"/>
</dbReference>
<accession>A0A7S3VDJ6</accession>
<reference evidence="3" key="1">
    <citation type="submission" date="2021-01" db="EMBL/GenBank/DDBJ databases">
        <authorList>
            <person name="Corre E."/>
            <person name="Pelletier E."/>
            <person name="Niang G."/>
            <person name="Scheremetjew M."/>
            <person name="Finn R."/>
            <person name="Kale V."/>
            <person name="Holt S."/>
            <person name="Cochrane G."/>
            <person name="Meng A."/>
            <person name="Brown T."/>
            <person name="Cohen L."/>
        </authorList>
    </citation>
    <scope>NUCLEOTIDE SEQUENCE</scope>
    <source>
        <strain evidence="3">MM31A-1</strain>
    </source>
</reference>
<dbReference type="AlphaFoldDB" id="A0A7S3VDJ6"/>
<proteinExistence type="predicted"/>
<dbReference type="InterPro" id="IPR000008">
    <property type="entry name" value="C2_dom"/>
</dbReference>
<feature type="region of interest" description="Disordered" evidence="1">
    <location>
        <begin position="170"/>
        <end position="191"/>
    </location>
</feature>
<dbReference type="SUPFAM" id="SSF49562">
    <property type="entry name" value="C2 domain (Calcium/lipid-binding domain, CaLB)"/>
    <property type="match status" value="1"/>
</dbReference>
<sequence length="532" mass="59016">MLIQMVVKVVTDTLQLVVTRVQALIRNPALASWFEYEHNGPECVVEVVGADLNPPANQFDLFSKPDCYVTVKHHRCERSTQIEGNSFRPRYLWSAKMPWVKKQGFIFYVWENNVVQEDDIVGRAYISPEDVAKMIASNEPKLLSIGDGIGKIKVQISLMPLYLTSEGKEAKELDDKPDPHLKRLLPEPEKAPERNLLLQSPRAFMKKLSFKGMIKTDELRDESAALEAPSIVASRDNADTKKMRPPKALLRSSLLPFKENKSGKDVKSAADHPSSANLTTCRKDDLEEITSVATTNDNSVIISRGGIHQILSPPHVVKRLSLFPFKITNSIRDLGIKTMAELPTGVIRRDSDISNAGDKVQKSDGVNATYIMGKDNLETVRAISVGGNTSSSSSAVDEPMIRTGTSKMAATLIKDDLEINSADNEMTPLLAGRLYSETSAVNEPIAGKGTTNITQKEIENDLEIDSIVGETSQLSLSEADSIYDDDDDDDDNDDDISFGDESYDRESIAVKMIKKDDVQDNIYEEDDRIFDC</sequence>
<name>A0A7S3VDJ6_9STRA</name>
<feature type="region of interest" description="Disordered" evidence="1">
    <location>
        <begin position="475"/>
        <end position="503"/>
    </location>
</feature>
<feature type="domain" description="C2" evidence="2">
    <location>
        <begin position="45"/>
        <end position="130"/>
    </location>
</feature>
<dbReference type="Gene3D" id="2.60.40.150">
    <property type="entry name" value="C2 domain"/>
    <property type="match status" value="1"/>
</dbReference>
<evidence type="ECO:0000256" key="1">
    <source>
        <dbReference type="SAM" id="MobiDB-lite"/>
    </source>
</evidence>
<evidence type="ECO:0000313" key="3">
    <source>
        <dbReference type="EMBL" id="CAE0473927.1"/>
    </source>
</evidence>